<dbReference type="RefSeq" id="WP_162412427.1">
    <property type="nucleotide sequence ID" value="NZ_JAHQXE010000001.1"/>
</dbReference>
<proteinExistence type="predicted"/>
<sequence length="284" mass="30236">MAGRRRSQFLLVAVVVVTAGCSGFAFGDGGDGTVSTVTPAPVPTDGAGAYPVGLGPSGVTSPSLLGAAHADALNGTGYTLGMTRTVRYENGTLRSYLRIEVALDADRTHFANVSVRGHAAPVLLGRPPASASFWSDGDVYLRRLTRDNRTIYNEYEPPDSYAGTWRYWVHTAALNGRPAADVTQTVAPFQTRVATAGSGDETEYVVSGDRLRRGEIGAPWSARRNATLAARVTEDGLVRAYRTEYTATTGGERVRVTRTVRFDGVGNTTVGRPSWYGRARSTAG</sequence>
<accession>A0AA41KH56</accession>
<dbReference type="AlphaFoldDB" id="A0AA41KH56"/>
<keyword evidence="2" id="KW-1185">Reference proteome</keyword>
<evidence type="ECO:0000313" key="1">
    <source>
        <dbReference type="EMBL" id="MBV0900263.1"/>
    </source>
</evidence>
<name>A0AA41KH56_9EURY</name>
<evidence type="ECO:0008006" key="3">
    <source>
        <dbReference type="Google" id="ProtNLM"/>
    </source>
</evidence>
<dbReference type="EMBL" id="JAHQXE010000001">
    <property type="protein sequence ID" value="MBV0900263.1"/>
    <property type="molecule type" value="Genomic_DNA"/>
</dbReference>
<comment type="caution">
    <text evidence="1">The sequence shown here is derived from an EMBL/GenBank/DDBJ whole genome shotgun (WGS) entry which is preliminary data.</text>
</comment>
<organism evidence="1 2">
    <name type="scientific">Haloarcula salina</name>
    <dbReference type="NCBI Taxonomy" id="1429914"/>
    <lineage>
        <taxon>Archaea</taxon>
        <taxon>Methanobacteriati</taxon>
        <taxon>Methanobacteriota</taxon>
        <taxon>Stenosarchaea group</taxon>
        <taxon>Halobacteria</taxon>
        <taxon>Halobacteriales</taxon>
        <taxon>Haloarculaceae</taxon>
        <taxon>Haloarcula</taxon>
    </lineage>
</organism>
<evidence type="ECO:0000313" key="2">
    <source>
        <dbReference type="Proteomes" id="UP001166304"/>
    </source>
</evidence>
<dbReference type="Proteomes" id="UP001166304">
    <property type="component" value="Unassembled WGS sequence"/>
</dbReference>
<protein>
    <recommendedName>
        <fullName evidence="3">Lipoprotein</fullName>
    </recommendedName>
</protein>
<reference evidence="1" key="1">
    <citation type="submission" date="2021-06" db="EMBL/GenBank/DDBJ databases">
        <title>New haloarchaea isolates fom saline soil.</title>
        <authorList>
            <person name="Duran-Viseras A."/>
            <person name="Sanchez-Porro C.S."/>
            <person name="Ventosa A."/>
        </authorList>
    </citation>
    <scope>NUCLEOTIDE SEQUENCE</scope>
    <source>
        <strain evidence="1">JCM 18369</strain>
    </source>
</reference>
<dbReference type="PROSITE" id="PS51257">
    <property type="entry name" value="PROKAR_LIPOPROTEIN"/>
    <property type="match status" value="1"/>
</dbReference>
<gene>
    <name evidence="1" type="ORF">KTS37_00555</name>
</gene>